<dbReference type="GO" id="GO:0003677">
    <property type="term" value="F:DNA binding"/>
    <property type="evidence" value="ECO:0007669"/>
    <property type="project" value="InterPro"/>
</dbReference>
<keyword evidence="6" id="KW-1185">Reference proteome</keyword>
<dbReference type="NCBIfam" id="TIGR00573">
    <property type="entry name" value="dnaq"/>
    <property type="match status" value="1"/>
</dbReference>
<dbReference type="InterPro" id="IPR012337">
    <property type="entry name" value="RNaseH-like_sf"/>
</dbReference>
<name>A0A1M5W0E1_9BACT</name>
<dbReference type="Proteomes" id="UP000184139">
    <property type="component" value="Unassembled WGS sequence"/>
</dbReference>
<protein>
    <submittedName>
        <fullName evidence="5">DNA polymerase-3 subunit epsilon</fullName>
    </submittedName>
</protein>
<dbReference type="GO" id="GO:0008408">
    <property type="term" value="F:3'-5' exonuclease activity"/>
    <property type="evidence" value="ECO:0007669"/>
    <property type="project" value="TreeGrafter"/>
</dbReference>
<dbReference type="SUPFAM" id="SSF53098">
    <property type="entry name" value="Ribonuclease H-like"/>
    <property type="match status" value="1"/>
</dbReference>
<keyword evidence="3" id="KW-0472">Membrane</keyword>
<evidence type="ECO:0000313" key="5">
    <source>
        <dbReference type="EMBL" id="SHH80982.1"/>
    </source>
</evidence>
<dbReference type="GO" id="GO:0045004">
    <property type="term" value="P:DNA replication proofreading"/>
    <property type="evidence" value="ECO:0007669"/>
    <property type="project" value="TreeGrafter"/>
</dbReference>
<dbReference type="GO" id="GO:0003887">
    <property type="term" value="F:DNA-directed DNA polymerase activity"/>
    <property type="evidence" value="ECO:0007669"/>
    <property type="project" value="InterPro"/>
</dbReference>
<dbReference type="AlphaFoldDB" id="A0A1M5W0E1"/>
<reference evidence="5 6" key="1">
    <citation type="submission" date="2016-11" db="EMBL/GenBank/DDBJ databases">
        <authorList>
            <person name="Jaros S."/>
            <person name="Januszkiewicz K."/>
            <person name="Wedrychowicz H."/>
        </authorList>
    </citation>
    <scope>NUCLEOTIDE SEQUENCE [LARGE SCALE GENOMIC DNA]</scope>
    <source>
        <strain evidence="5 6">DSM 9705</strain>
    </source>
</reference>
<organism evidence="5 6">
    <name type="scientific">Desulfofustis glycolicus DSM 9705</name>
    <dbReference type="NCBI Taxonomy" id="1121409"/>
    <lineage>
        <taxon>Bacteria</taxon>
        <taxon>Pseudomonadati</taxon>
        <taxon>Thermodesulfobacteriota</taxon>
        <taxon>Desulfobulbia</taxon>
        <taxon>Desulfobulbales</taxon>
        <taxon>Desulfocapsaceae</taxon>
        <taxon>Desulfofustis</taxon>
    </lineage>
</organism>
<evidence type="ECO:0000256" key="1">
    <source>
        <dbReference type="ARBA" id="ARBA00025483"/>
    </source>
</evidence>
<dbReference type="SMART" id="SM00479">
    <property type="entry name" value="EXOIII"/>
    <property type="match status" value="1"/>
</dbReference>
<keyword evidence="3" id="KW-0812">Transmembrane</keyword>
<dbReference type="PANTHER" id="PTHR30231">
    <property type="entry name" value="DNA POLYMERASE III SUBUNIT EPSILON"/>
    <property type="match status" value="1"/>
</dbReference>
<keyword evidence="3" id="KW-1133">Transmembrane helix</keyword>
<evidence type="ECO:0000259" key="4">
    <source>
        <dbReference type="SMART" id="SM00479"/>
    </source>
</evidence>
<dbReference type="Gene3D" id="3.30.450.20">
    <property type="entry name" value="PAS domain"/>
    <property type="match status" value="1"/>
</dbReference>
<feature type="transmembrane region" description="Helical" evidence="3">
    <location>
        <begin position="7"/>
        <end position="31"/>
    </location>
</feature>
<sequence length="702" mass="79060">MKKTRTFFWKLVFLALAATLVFVFTVLLLIWHQLEPGQIRQMQTIAFDHAYYLLALITIVPVALWVIFEVCYTRFYLPLKRIPAEIPVIYQTNPAHRLELQGNQDVMDLAEAINDFAKRYEYLNDHIAEEIGSAREETEKDRNLLAAIMAELPLGIIICNSYGRILLFNSQAKQLFARTRRQESSEYFLGLGRSIFHLVDRGLIGRALEEIQERLVGGKTKIASYFVSQLGDETLCLVETIPVLDEHQAITGFVLSLQHLSETLDRYEAISEQLISFRQALHTELGRIELEFPATGDESALPNRIRNRLAVIRDEFEITSAAIVDAAFETMPLGRLDIERLLFLIQKSAGSEKNIRLNVAPFDRQTRMLGDTYSFAAAFVLLLEHLAALGNTDEFGLQVSSAAGDVVFVLSWEALPISCERIRQLLDKKSSSLPRLSYVLRQNKAVLQPLPAPDHTCRQLRITARAAPALARTTEYQSPVITGSRPEYYDFNLFEGDTDNQDLLNAALSSLTFSVIDTETTGLDPGSDDIVALGAVRIVKNRIVYQDRFEQLVNPGRDIPFESYKIHGIDQSMVADQPSIDTVLPAFHHYLADTVLIGHDVSFDLKILKRAEQRCGISVNNLALDTLLLSAALHPVHKQHDLQSLSKRYGVTIVGRHTALGDAIATAEIFLRLIPILQSKGIITLEDAIAASKRIYFRRIRY</sequence>
<dbReference type="CDD" id="cd06127">
    <property type="entry name" value="DEDDh"/>
    <property type="match status" value="1"/>
</dbReference>
<dbReference type="Gene3D" id="3.30.420.10">
    <property type="entry name" value="Ribonuclease H-like superfamily/Ribonuclease H"/>
    <property type="match status" value="1"/>
</dbReference>
<evidence type="ECO:0000313" key="6">
    <source>
        <dbReference type="Proteomes" id="UP000184139"/>
    </source>
</evidence>
<feature type="transmembrane region" description="Helical" evidence="3">
    <location>
        <begin position="51"/>
        <end position="72"/>
    </location>
</feature>
<dbReference type="RefSeq" id="WP_073375691.1">
    <property type="nucleotide sequence ID" value="NZ_FQXS01000010.1"/>
</dbReference>
<dbReference type="Pfam" id="PF00929">
    <property type="entry name" value="RNase_T"/>
    <property type="match status" value="1"/>
</dbReference>
<feature type="transmembrane region" description="Helical" evidence="3">
    <location>
        <begin position="144"/>
        <end position="163"/>
    </location>
</feature>
<evidence type="ECO:0000256" key="2">
    <source>
        <dbReference type="ARBA" id="ARBA00026073"/>
    </source>
</evidence>
<evidence type="ECO:0000256" key="3">
    <source>
        <dbReference type="SAM" id="Phobius"/>
    </source>
</evidence>
<dbReference type="SUPFAM" id="SSF55785">
    <property type="entry name" value="PYP-like sensor domain (PAS domain)"/>
    <property type="match status" value="1"/>
</dbReference>
<feature type="domain" description="Exonuclease" evidence="4">
    <location>
        <begin position="512"/>
        <end position="679"/>
    </location>
</feature>
<comment type="subunit">
    <text evidence="2">DNA polymerase III contains a core (composed of alpha, epsilon and theta chains) that associates with a tau subunit. This core dimerizes to form the POLIII' complex. PolIII' associates with the gamma complex (composed of gamma, delta, delta', psi and chi chains) and with the beta chain to form the complete DNA polymerase III complex.</text>
</comment>
<dbReference type="OrthoDB" id="9804290at2"/>
<accession>A0A1M5W0E1</accession>
<comment type="function">
    <text evidence="1">DNA polymerase III is a complex, multichain enzyme responsible for most of the replicative synthesis in bacteria. The epsilon subunit contain the editing function and is a proofreading 3'-5' exonuclease.</text>
</comment>
<dbReference type="STRING" id="1121409.SAMN02745124_02004"/>
<dbReference type="PANTHER" id="PTHR30231:SF41">
    <property type="entry name" value="DNA POLYMERASE III SUBUNIT EPSILON"/>
    <property type="match status" value="1"/>
</dbReference>
<gene>
    <name evidence="5" type="ORF">SAMN02745124_02004</name>
</gene>
<dbReference type="InterPro" id="IPR013520">
    <property type="entry name" value="Ribonucl_H"/>
</dbReference>
<dbReference type="GO" id="GO:0005829">
    <property type="term" value="C:cytosol"/>
    <property type="evidence" value="ECO:0007669"/>
    <property type="project" value="TreeGrafter"/>
</dbReference>
<dbReference type="InterPro" id="IPR035965">
    <property type="entry name" value="PAS-like_dom_sf"/>
</dbReference>
<dbReference type="FunFam" id="3.30.420.10:FF:000045">
    <property type="entry name" value="3'-5' exonuclease DinG"/>
    <property type="match status" value="1"/>
</dbReference>
<dbReference type="InterPro" id="IPR036397">
    <property type="entry name" value="RNaseH_sf"/>
</dbReference>
<dbReference type="InterPro" id="IPR000014">
    <property type="entry name" value="PAS"/>
</dbReference>
<dbReference type="EMBL" id="FQXS01000010">
    <property type="protein sequence ID" value="SHH80982.1"/>
    <property type="molecule type" value="Genomic_DNA"/>
</dbReference>
<proteinExistence type="predicted"/>
<dbReference type="CDD" id="cd00130">
    <property type="entry name" value="PAS"/>
    <property type="match status" value="1"/>
</dbReference>
<dbReference type="InterPro" id="IPR006054">
    <property type="entry name" value="DnaQ"/>
</dbReference>